<keyword evidence="1" id="KW-0472">Membrane</keyword>
<dbReference type="Proteomes" id="UP001556196">
    <property type="component" value="Unassembled WGS sequence"/>
</dbReference>
<dbReference type="InterPro" id="IPR018723">
    <property type="entry name" value="DUF2254_membrane"/>
</dbReference>
<protein>
    <submittedName>
        <fullName evidence="2">DUF2254 domain-containing protein</fullName>
    </submittedName>
</protein>
<gene>
    <name evidence="2" type="ORF">ABUE31_01040</name>
</gene>
<evidence type="ECO:0000313" key="3">
    <source>
        <dbReference type="Proteomes" id="UP001556196"/>
    </source>
</evidence>
<accession>A0ABV3QUJ2</accession>
<evidence type="ECO:0000256" key="1">
    <source>
        <dbReference type="SAM" id="Phobius"/>
    </source>
</evidence>
<organism evidence="2 3">
    <name type="scientific">Mesorhizobium marinum</name>
    <dbReference type="NCBI Taxonomy" id="3228790"/>
    <lineage>
        <taxon>Bacteria</taxon>
        <taxon>Pseudomonadati</taxon>
        <taxon>Pseudomonadota</taxon>
        <taxon>Alphaproteobacteria</taxon>
        <taxon>Hyphomicrobiales</taxon>
        <taxon>Phyllobacteriaceae</taxon>
        <taxon>Mesorhizobium</taxon>
    </lineage>
</organism>
<dbReference type="EMBL" id="JBFOCI010000001">
    <property type="protein sequence ID" value="MEW9804568.1"/>
    <property type="molecule type" value="Genomic_DNA"/>
</dbReference>
<proteinExistence type="predicted"/>
<name>A0ABV3QUJ2_9HYPH</name>
<keyword evidence="3" id="KW-1185">Reference proteome</keyword>
<dbReference type="RefSeq" id="WP_367721616.1">
    <property type="nucleotide sequence ID" value="NZ_JBFOCI010000001.1"/>
</dbReference>
<feature type="transmembrane region" description="Helical" evidence="1">
    <location>
        <begin position="133"/>
        <end position="154"/>
    </location>
</feature>
<reference evidence="2 3" key="1">
    <citation type="submission" date="2024-06" db="EMBL/GenBank/DDBJ databases">
        <authorList>
            <person name="Tuo L."/>
        </authorList>
    </citation>
    <scope>NUCLEOTIDE SEQUENCE [LARGE SCALE GENOMIC DNA]</scope>
    <source>
        <strain evidence="2 3">ZMM04-5</strain>
    </source>
</reference>
<feature type="transmembrane region" description="Helical" evidence="1">
    <location>
        <begin position="60"/>
        <end position="83"/>
    </location>
</feature>
<keyword evidence="1" id="KW-1133">Transmembrane helix</keyword>
<evidence type="ECO:0000313" key="2">
    <source>
        <dbReference type="EMBL" id="MEW9804568.1"/>
    </source>
</evidence>
<comment type="caution">
    <text evidence="2">The sequence shown here is derived from an EMBL/GenBank/DDBJ whole genome shotgun (WGS) entry which is preliminary data.</text>
</comment>
<keyword evidence="1" id="KW-0812">Transmembrane</keyword>
<dbReference type="Pfam" id="PF10011">
    <property type="entry name" value="DUF2254"/>
    <property type="match status" value="1"/>
</dbReference>
<sequence length="416" mass="44846">MTSRWRWLLGLMTRRLWFRATLISLLAVAAALLSLLVSPFLPEGISAGSGADSVDRILNILATSMLAVTTFSLSTMVSAYSAATSNVTPRATKLLIEDTTTQNTLATFVGSFLFSLVAIITLSTGAYGERGRVVLFVTTVLVVVLIVGTLLRWIDYLLRLGRVGETTEEVERVAMDAMKARRRTPNLGGVPLLPEEPMPAGARAVYPDLIGYVQHIDVGALDRFAERNEASIFVAALPGTFVHRGRPVAFFVGDSEDDIDAAVRDAFSVGDERSFDQDPRFGLCVMAEIASRALSPAVNDPGTAIDVLGRAVRVLGVWADAAETEVEFAHVHVPTLRLADLFDDIFLPIARDGAAIPEVQIRLQKSLAALAAFEGQERYRENAVGHARGALARARSAIAFAPDIERVEAAAALARD</sequence>
<feature type="transmembrane region" description="Helical" evidence="1">
    <location>
        <begin position="104"/>
        <end position="127"/>
    </location>
</feature>